<dbReference type="AlphaFoldDB" id="A0A0W0R295"/>
<protein>
    <recommendedName>
        <fullName evidence="6">Toxin CptA</fullName>
    </recommendedName>
</protein>
<accession>A0A0W0R295</accession>
<keyword evidence="1" id="KW-0472">Membrane</keyword>
<dbReference type="STRING" id="45056.Lade_1622"/>
<dbReference type="EMBL" id="LR134422">
    <property type="protein sequence ID" value="VEH85381.1"/>
    <property type="molecule type" value="Genomic_DNA"/>
</dbReference>
<geneLocation type="plasmid" evidence="3 5">
    <name>13</name>
</geneLocation>
<evidence type="ECO:0008006" key="6">
    <source>
        <dbReference type="Google" id="ProtNLM"/>
    </source>
</evidence>
<organism evidence="2 4">
    <name type="scientific">Legionella adelaidensis</name>
    <dbReference type="NCBI Taxonomy" id="45056"/>
    <lineage>
        <taxon>Bacteria</taxon>
        <taxon>Pseudomonadati</taxon>
        <taxon>Pseudomonadota</taxon>
        <taxon>Gammaproteobacteria</taxon>
        <taxon>Legionellales</taxon>
        <taxon>Legionellaceae</taxon>
        <taxon>Legionella</taxon>
    </lineage>
</organism>
<proteinExistence type="predicted"/>
<dbReference type="Proteomes" id="UP000281170">
    <property type="component" value="Plasmid 13"/>
</dbReference>
<evidence type="ECO:0000313" key="3">
    <source>
        <dbReference type="EMBL" id="VEH85381.1"/>
    </source>
</evidence>
<sequence length="136" mass="16186">MSIPSELCIDFNLSKDYIKIIFVVYILGLYSLICSSFPGYITFLWTIFLSYHFFIQIKDKVPYHYKKLQYIGKKWVLSANDKPFMEFSKARISFECGLFLLLTLKKDKKRKNLVIFLDQITLETNKKLHLIVNHEM</sequence>
<reference evidence="3 5" key="2">
    <citation type="submission" date="2018-12" db="EMBL/GenBank/DDBJ databases">
        <authorList>
            <consortium name="Pathogen Informatics"/>
        </authorList>
    </citation>
    <scope>NUCLEOTIDE SEQUENCE [LARGE SCALE GENOMIC DNA]</scope>
    <source>
        <strain evidence="3 5">NCTC12735</strain>
        <plasmid evidence="5">13</plasmid>
    </source>
</reference>
<gene>
    <name evidence="2" type="ORF">Lade_1622</name>
    <name evidence="3" type="ORF">NCTC12735_01008</name>
</gene>
<keyword evidence="3" id="KW-0614">Plasmid</keyword>
<reference evidence="2 4" key="1">
    <citation type="submission" date="2015-11" db="EMBL/GenBank/DDBJ databases">
        <title>Identification of large and diverse effector repertoires of 38 Legionella species.</title>
        <authorList>
            <person name="Burstein D."/>
            <person name="Amaro F."/>
            <person name="Zusman T."/>
            <person name="Lifshitz Z."/>
            <person name="Cohen O."/>
            <person name="Gilbert J.A."/>
            <person name="Pupko T."/>
            <person name="Shuman H.A."/>
            <person name="Segal G."/>
        </authorList>
    </citation>
    <scope>NUCLEOTIDE SEQUENCE [LARGE SCALE GENOMIC DNA]</scope>
    <source>
        <strain evidence="2 4">1762-AUS-E</strain>
    </source>
</reference>
<keyword evidence="4" id="KW-1185">Reference proteome</keyword>
<keyword evidence="1" id="KW-0812">Transmembrane</keyword>
<evidence type="ECO:0000313" key="5">
    <source>
        <dbReference type="Proteomes" id="UP000281170"/>
    </source>
</evidence>
<evidence type="ECO:0000256" key="1">
    <source>
        <dbReference type="SAM" id="Phobius"/>
    </source>
</evidence>
<dbReference type="RefSeq" id="WP_058462693.1">
    <property type="nucleotide sequence ID" value="NZ_CAAAHS010000009.1"/>
</dbReference>
<evidence type="ECO:0000313" key="2">
    <source>
        <dbReference type="EMBL" id="KTC65099.1"/>
    </source>
</evidence>
<dbReference type="Proteomes" id="UP000054859">
    <property type="component" value="Unassembled WGS sequence"/>
</dbReference>
<dbReference type="KEGG" id="ladl:NCTC12735_01008"/>
<dbReference type="EMBL" id="LNKA01000010">
    <property type="protein sequence ID" value="KTC65099.1"/>
    <property type="molecule type" value="Genomic_DNA"/>
</dbReference>
<evidence type="ECO:0000313" key="4">
    <source>
        <dbReference type="Proteomes" id="UP000054859"/>
    </source>
</evidence>
<keyword evidence="1" id="KW-1133">Transmembrane helix</keyword>
<dbReference type="PATRIC" id="fig|45056.6.peg.1673"/>
<name>A0A0W0R295_9GAMM</name>
<feature type="transmembrane region" description="Helical" evidence="1">
    <location>
        <begin position="20"/>
        <end position="48"/>
    </location>
</feature>